<dbReference type="GO" id="GO:0035556">
    <property type="term" value="P:intracellular signal transduction"/>
    <property type="evidence" value="ECO:0007669"/>
    <property type="project" value="TreeGrafter"/>
</dbReference>
<evidence type="ECO:0000256" key="1">
    <source>
        <dbReference type="ARBA" id="ARBA00012513"/>
    </source>
</evidence>
<evidence type="ECO:0000256" key="5">
    <source>
        <dbReference type="ARBA" id="ARBA00022741"/>
    </source>
</evidence>
<dbReference type="FunFam" id="1.10.510.10:FF:000319">
    <property type="entry name" value="Non-specific serine/threonine protein kinase"/>
    <property type="match status" value="1"/>
</dbReference>
<dbReference type="PROSITE" id="PS50011">
    <property type="entry name" value="PROTEIN_KINASE_DOM"/>
    <property type="match status" value="1"/>
</dbReference>
<evidence type="ECO:0000256" key="9">
    <source>
        <dbReference type="ARBA" id="ARBA00048679"/>
    </source>
</evidence>
<name>A0A9P4V5V1_9PLEO</name>
<keyword evidence="7 10" id="KW-0067">ATP-binding</keyword>
<comment type="catalytic activity">
    <reaction evidence="8">
        <text>L-threonyl-[protein] + ATP = O-phospho-L-threonyl-[protein] + ADP + H(+)</text>
        <dbReference type="Rhea" id="RHEA:46608"/>
        <dbReference type="Rhea" id="RHEA-COMP:11060"/>
        <dbReference type="Rhea" id="RHEA-COMP:11605"/>
        <dbReference type="ChEBI" id="CHEBI:15378"/>
        <dbReference type="ChEBI" id="CHEBI:30013"/>
        <dbReference type="ChEBI" id="CHEBI:30616"/>
        <dbReference type="ChEBI" id="CHEBI:61977"/>
        <dbReference type="ChEBI" id="CHEBI:456216"/>
        <dbReference type="EC" id="2.7.11.1"/>
    </reaction>
</comment>
<keyword evidence="3" id="KW-0597">Phosphoprotein</keyword>
<keyword evidence="5 10" id="KW-0547">Nucleotide-binding</keyword>
<dbReference type="GO" id="GO:0004674">
    <property type="term" value="F:protein serine/threonine kinase activity"/>
    <property type="evidence" value="ECO:0007669"/>
    <property type="project" value="UniProtKB-KW"/>
</dbReference>
<evidence type="ECO:0000256" key="3">
    <source>
        <dbReference type="ARBA" id="ARBA00022553"/>
    </source>
</evidence>
<dbReference type="Pfam" id="PF00433">
    <property type="entry name" value="Pkinase_C"/>
    <property type="match status" value="1"/>
</dbReference>
<dbReference type="PROSITE" id="PS00107">
    <property type="entry name" value="PROTEIN_KINASE_ATP"/>
    <property type="match status" value="1"/>
</dbReference>
<dbReference type="PROSITE" id="PS51285">
    <property type="entry name" value="AGC_KINASE_CTER"/>
    <property type="match status" value="1"/>
</dbReference>
<evidence type="ECO:0000256" key="11">
    <source>
        <dbReference type="SAM" id="MobiDB-lite"/>
    </source>
</evidence>
<dbReference type="Proteomes" id="UP000799444">
    <property type="component" value="Unassembled WGS sequence"/>
</dbReference>
<dbReference type="InterPro" id="IPR000961">
    <property type="entry name" value="AGC-kinase_C"/>
</dbReference>
<dbReference type="InterPro" id="IPR017892">
    <property type="entry name" value="Pkinase_C"/>
</dbReference>
<dbReference type="SMART" id="SM00133">
    <property type="entry name" value="S_TK_X"/>
    <property type="match status" value="1"/>
</dbReference>
<sequence length="657" mass="74700">MAADRPTFQLPIPPPPLHTRSSDMDQPLTPSREAFISPQQTPQGSPSKHQQPPGAFDLPHVFENAMKLLPTMGSPTKSKPQTPTSPNKLNLQPGDDVDYSSQDITTLGPGSPSRKANKENTPPGVTRPALQKESSYITHAAQSRQEPYRTREADQSSRYAQGPQRLSAEELEKARKPQVKRLANVTQLYFLDYYYDLLTYVHTRQNRLSQFKAQNPPPPDTPEAEYDEALNQYLGRERAHLRKRRTRLRHADFQILTQVGQGGYGQVYLAQKKDTREVCALKVMSKKLLFKLDEVRHVLTERDILTTAKSEWLVRLLYAFQDDRSIYLAMEYVPGGDFRTLLNNTGVLHNRHARFYIAEMFTCVDALHQLGYIHRDLKPENFLIDGTGHVKLTDFGLAAGILAPIKIESMRIKLESISNVVAPFGRPMEERTAAERRDGYRSLREHNVNYAKSIVGSPDYMAPEVLKGEEYDFTVDYWSLGCMLFEALAGYPPFAGATVDETWQNLKQWKKVLRKPVYEDPSYFLSKRTWDLITRLVASKTTRFHGSAEIHAHDYFAEVDWTKLREQKAPFVPELDSETDAGYFDDFGSEADMAKYKEVHEKQAALEAMADRGDRMGKSLFVGFTFKHKPAKDESGKPSSPRKPLPAMAEESFGTIF</sequence>
<dbReference type="EC" id="2.7.11.1" evidence="1"/>
<keyword evidence="6 14" id="KW-0418">Kinase</keyword>
<feature type="region of interest" description="Disordered" evidence="11">
    <location>
        <begin position="1"/>
        <end position="176"/>
    </location>
</feature>
<evidence type="ECO:0000256" key="4">
    <source>
        <dbReference type="ARBA" id="ARBA00022679"/>
    </source>
</evidence>
<feature type="domain" description="Protein kinase" evidence="12">
    <location>
        <begin position="253"/>
        <end position="556"/>
    </location>
</feature>
<dbReference type="SMART" id="SM00220">
    <property type="entry name" value="S_TKc"/>
    <property type="match status" value="1"/>
</dbReference>
<feature type="binding site" evidence="10">
    <location>
        <position position="282"/>
    </location>
    <ligand>
        <name>ATP</name>
        <dbReference type="ChEBI" id="CHEBI:30616"/>
    </ligand>
</feature>
<evidence type="ECO:0000256" key="10">
    <source>
        <dbReference type="PROSITE-ProRule" id="PRU10141"/>
    </source>
</evidence>
<evidence type="ECO:0000313" key="14">
    <source>
        <dbReference type="EMBL" id="KAF2737608.1"/>
    </source>
</evidence>
<keyword evidence="15" id="KW-1185">Reference proteome</keyword>
<dbReference type="EMBL" id="ML996115">
    <property type="protein sequence ID" value="KAF2737608.1"/>
    <property type="molecule type" value="Genomic_DNA"/>
</dbReference>
<accession>A0A9P4V5V1</accession>
<dbReference type="Gene3D" id="3.30.200.20">
    <property type="entry name" value="Phosphorylase Kinase, domain 1"/>
    <property type="match status" value="2"/>
</dbReference>
<feature type="compositionally biased region" description="Polar residues" evidence="11">
    <location>
        <begin position="132"/>
        <end position="145"/>
    </location>
</feature>
<gene>
    <name evidence="14" type="ORF">EJ04DRAFT_104217</name>
</gene>
<dbReference type="InterPro" id="IPR000719">
    <property type="entry name" value="Prot_kinase_dom"/>
</dbReference>
<evidence type="ECO:0000256" key="7">
    <source>
        <dbReference type="ARBA" id="ARBA00022840"/>
    </source>
</evidence>
<dbReference type="OrthoDB" id="18472at2759"/>
<dbReference type="PANTHER" id="PTHR24356:SF417">
    <property type="entry name" value="CELL CYCLE PROTEIN KINASE DBF2-RELATED"/>
    <property type="match status" value="1"/>
</dbReference>
<evidence type="ECO:0000256" key="2">
    <source>
        <dbReference type="ARBA" id="ARBA00022527"/>
    </source>
</evidence>
<comment type="caution">
    <text evidence="14">The sequence shown here is derived from an EMBL/GenBank/DDBJ whole genome shotgun (WGS) entry which is preliminary data.</text>
</comment>
<reference evidence="14" key="1">
    <citation type="journal article" date="2020" name="Stud. Mycol.">
        <title>101 Dothideomycetes genomes: a test case for predicting lifestyles and emergence of pathogens.</title>
        <authorList>
            <person name="Haridas S."/>
            <person name="Albert R."/>
            <person name="Binder M."/>
            <person name="Bloem J."/>
            <person name="Labutti K."/>
            <person name="Salamov A."/>
            <person name="Andreopoulos B."/>
            <person name="Baker S."/>
            <person name="Barry K."/>
            <person name="Bills G."/>
            <person name="Bluhm B."/>
            <person name="Cannon C."/>
            <person name="Castanera R."/>
            <person name="Culley D."/>
            <person name="Daum C."/>
            <person name="Ezra D."/>
            <person name="Gonzalez J."/>
            <person name="Henrissat B."/>
            <person name="Kuo A."/>
            <person name="Liang C."/>
            <person name="Lipzen A."/>
            <person name="Lutzoni F."/>
            <person name="Magnuson J."/>
            <person name="Mondo S."/>
            <person name="Nolan M."/>
            <person name="Ohm R."/>
            <person name="Pangilinan J."/>
            <person name="Park H.-J."/>
            <person name="Ramirez L."/>
            <person name="Alfaro M."/>
            <person name="Sun H."/>
            <person name="Tritt A."/>
            <person name="Yoshinaga Y."/>
            <person name="Zwiers L.-H."/>
            <person name="Turgeon B."/>
            <person name="Goodwin S."/>
            <person name="Spatafora J."/>
            <person name="Crous P."/>
            <person name="Grigoriev I."/>
        </authorList>
    </citation>
    <scope>NUCLEOTIDE SEQUENCE</scope>
    <source>
        <strain evidence="14">CBS 125425</strain>
    </source>
</reference>
<feature type="compositionally biased region" description="Polar residues" evidence="11">
    <location>
        <begin position="37"/>
        <end position="50"/>
    </location>
</feature>
<evidence type="ECO:0000256" key="6">
    <source>
        <dbReference type="ARBA" id="ARBA00022777"/>
    </source>
</evidence>
<dbReference type="GO" id="GO:0005524">
    <property type="term" value="F:ATP binding"/>
    <property type="evidence" value="ECO:0007669"/>
    <property type="project" value="UniProtKB-UniRule"/>
</dbReference>
<keyword evidence="2" id="KW-0723">Serine/threonine-protein kinase</keyword>
<feature type="compositionally biased region" description="Low complexity" evidence="11">
    <location>
        <begin position="74"/>
        <end position="88"/>
    </location>
</feature>
<dbReference type="CDD" id="cd05600">
    <property type="entry name" value="STKc_Sid2p_like"/>
    <property type="match status" value="1"/>
</dbReference>
<feature type="domain" description="AGC-kinase C-terminal" evidence="13">
    <location>
        <begin position="557"/>
        <end position="636"/>
    </location>
</feature>
<dbReference type="InterPro" id="IPR008271">
    <property type="entry name" value="Ser/Thr_kinase_AS"/>
</dbReference>
<feature type="compositionally biased region" description="Basic and acidic residues" evidence="11">
    <location>
        <begin position="146"/>
        <end position="155"/>
    </location>
</feature>
<dbReference type="GO" id="GO:0005816">
    <property type="term" value="C:spindle pole body"/>
    <property type="evidence" value="ECO:0007669"/>
    <property type="project" value="TreeGrafter"/>
</dbReference>
<evidence type="ECO:0000259" key="12">
    <source>
        <dbReference type="PROSITE" id="PS50011"/>
    </source>
</evidence>
<dbReference type="InterPro" id="IPR017441">
    <property type="entry name" value="Protein_kinase_ATP_BS"/>
</dbReference>
<dbReference type="CDD" id="cd21776">
    <property type="entry name" value="MobB_Sid2p-like"/>
    <property type="match status" value="1"/>
</dbReference>
<organism evidence="14 15">
    <name type="scientific">Polyplosphaeria fusca</name>
    <dbReference type="NCBI Taxonomy" id="682080"/>
    <lineage>
        <taxon>Eukaryota</taxon>
        <taxon>Fungi</taxon>
        <taxon>Dikarya</taxon>
        <taxon>Ascomycota</taxon>
        <taxon>Pezizomycotina</taxon>
        <taxon>Dothideomycetes</taxon>
        <taxon>Pleosporomycetidae</taxon>
        <taxon>Pleosporales</taxon>
        <taxon>Tetraplosphaeriaceae</taxon>
        <taxon>Polyplosphaeria</taxon>
    </lineage>
</organism>
<evidence type="ECO:0000256" key="8">
    <source>
        <dbReference type="ARBA" id="ARBA00047899"/>
    </source>
</evidence>
<feature type="region of interest" description="Disordered" evidence="11">
    <location>
        <begin position="629"/>
        <end position="657"/>
    </location>
</feature>
<dbReference type="PROSITE" id="PS00108">
    <property type="entry name" value="PROTEIN_KINASE_ST"/>
    <property type="match status" value="1"/>
</dbReference>
<dbReference type="Pfam" id="PF00069">
    <property type="entry name" value="Pkinase"/>
    <property type="match status" value="2"/>
</dbReference>
<dbReference type="InterPro" id="IPR050236">
    <property type="entry name" value="Ser_Thr_kinase_AGC"/>
</dbReference>
<evidence type="ECO:0000313" key="15">
    <source>
        <dbReference type="Proteomes" id="UP000799444"/>
    </source>
</evidence>
<dbReference type="Gene3D" id="1.10.510.10">
    <property type="entry name" value="Transferase(Phosphotransferase) domain 1"/>
    <property type="match status" value="2"/>
</dbReference>
<dbReference type="FunFam" id="3.30.200.20:FF:000109">
    <property type="entry name" value="Non-specific serine/threonine protein kinase"/>
    <property type="match status" value="1"/>
</dbReference>
<dbReference type="PANTHER" id="PTHR24356">
    <property type="entry name" value="SERINE/THREONINE-PROTEIN KINASE"/>
    <property type="match status" value="1"/>
</dbReference>
<protein>
    <recommendedName>
        <fullName evidence="1">non-specific serine/threonine protein kinase</fullName>
        <ecNumber evidence="1">2.7.11.1</ecNumber>
    </recommendedName>
</protein>
<proteinExistence type="predicted"/>
<dbReference type="InterPro" id="IPR011009">
    <property type="entry name" value="Kinase-like_dom_sf"/>
</dbReference>
<keyword evidence="4" id="KW-0808">Transferase</keyword>
<dbReference type="FunFam" id="1.10.510.10:FF:000141">
    <property type="entry name" value="Non-specific serine/threonine protein kinase"/>
    <property type="match status" value="1"/>
</dbReference>
<comment type="catalytic activity">
    <reaction evidence="9">
        <text>L-seryl-[protein] + ATP = O-phospho-L-seryl-[protein] + ADP + H(+)</text>
        <dbReference type="Rhea" id="RHEA:17989"/>
        <dbReference type="Rhea" id="RHEA-COMP:9863"/>
        <dbReference type="Rhea" id="RHEA-COMP:11604"/>
        <dbReference type="ChEBI" id="CHEBI:15378"/>
        <dbReference type="ChEBI" id="CHEBI:29999"/>
        <dbReference type="ChEBI" id="CHEBI:30616"/>
        <dbReference type="ChEBI" id="CHEBI:83421"/>
        <dbReference type="ChEBI" id="CHEBI:456216"/>
        <dbReference type="EC" id="2.7.11.1"/>
    </reaction>
</comment>
<evidence type="ECO:0000259" key="13">
    <source>
        <dbReference type="PROSITE" id="PS51285"/>
    </source>
</evidence>
<dbReference type="AlphaFoldDB" id="A0A9P4V5V1"/>
<dbReference type="SUPFAM" id="SSF56112">
    <property type="entry name" value="Protein kinase-like (PK-like)"/>
    <property type="match status" value="1"/>
</dbReference>